<keyword evidence="3" id="KW-1185">Reference proteome</keyword>
<keyword evidence="2" id="KW-0067">ATP-binding</keyword>
<gene>
    <name evidence="2" type="ORF">SAMN05720469_14112</name>
</gene>
<evidence type="ECO:0000313" key="2">
    <source>
        <dbReference type="EMBL" id="SHL16674.1"/>
    </source>
</evidence>
<dbReference type="InterPro" id="IPR027417">
    <property type="entry name" value="P-loop_NTPase"/>
</dbReference>
<feature type="domain" description="Endonuclease GajA/Old nuclease/RecF-like AAA" evidence="1">
    <location>
        <begin position="1"/>
        <end position="404"/>
    </location>
</feature>
<evidence type="ECO:0000313" key="3">
    <source>
        <dbReference type="Proteomes" id="UP000184275"/>
    </source>
</evidence>
<dbReference type="Gene3D" id="3.40.50.300">
    <property type="entry name" value="P-loop containing nucleotide triphosphate hydrolases"/>
    <property type="match status" value="1"/>
</dbReference>
<dbReference type="RefSeq" id="WP_073306054.1">
    <property type="nucleotide sequence ID" value="NZ_FRAW01000041.1"/>
</dbReference>
<dbReference type="Pfam" id="PF13175">
    <property type="entry name" value="AAA_15"/>
    <property type="match status" value="1"/>
</dbReference>
<dbReference type="AlphaFoldDB" id="A0A1M6YED7"/>
<accession>A0A1M6YED7</accession>
<dbReference type="SUPFAM" id="SSF52540">
    <property type="entry name" value="P-loop containing nucleoside triphosphate hydrolases"/>
    <property type="match status" value="1"/>
</dbReference>
<organism evidence="2 3">
    <name type="scientific">Fibrobacter intestinalis</name>
    <dbReference type="NCBI Taxonomy" id="28122"/>
    <lineage>
        <taxon>Bacteria</taxon>
        <taxon>Pseudomonadati</taxon>
        <taxon>Fibrobacterota</taxon>
        <taxon>Fibrobacteria</taxon>
        <taxon>Fibrobacterales</taxon>
        <taxon>Fibrobacteraceae</taxon>
        <taxon>Fibrobacter</taxon>
    </lineage>
</organism>
<dbReference type="InterPro" id="IPR051396">
    <property type="entry name" value="Bact_Antivir_Def_Nuclease"/>
</dbReference>
<dbReference type="EMBL" id="FRAW01000041">
    <property type="protein sequence ID" value="SHL16674.1"/>
    <property type="molecule type" value="Genomic_DNA"/>
</dbReference>
<dbReference type="Proteomes" id="UP000184275">
    <property type="component" value="Unassembled WGS sequence"/>
</dbReference>
<dbReference type="PANTHER" id="PTHR43581:SF2">
    <property type="entry name" value="EXCINUCLEASE ATPASE SUBUNIT"/>
    <property type="match status" value="1"/>
</dbReference>
<dbReference type="GO" id="GO:0005524">
    <property type="term" value="F:ATP binding"/>
    <property type="evidence" value="ECO:0007669"/>
    <property type="project" value="UniProtKB-KW"/>
</dbReference>
<dbReference type="PANTHER" id="PTHR43581">
    <property type="entry name" value="ATP/GTP PHOSPHATASE"/>
    <property type="match status" value="1"/>
</dbReference>
<protein>
    <submittedName>
        <fullName evidence="2">Predicted ATP-binding protein involved in virulence</fullName>
    </submittedName>
</protein>
<sequence>MKSIEIKKLFGRFDYKINLEPNLIIITGPNGFGKSTILKILHNLTQGILGLSFFYTVEFASIKVTLSSKKTIVIKKENNELLINKSKVISADFINRIEDRLRHRSFFRSKGNHLWLDRREDRIITTEAYILEQISKEEFERDLPFRENPISNAIRKTFILFDGFKKDVGNISLITEQRLLKENRNDDEVEVENVIESLPEKIQDLFVQVQKKYSNISSELDGSYPVRLFRNSSKITEKQFNENIAVFNDKFLKLNSYGLNINKTFGNVEFKDEHAKAFKVYFDDLKKKYTIYDEFIRKIEIYTSIVNNRLMFKKIKIDRENGLVVFDDNGKTLSLSQLSSGEKQEIVIFFDLIFGVEKDLLLLIDEPEISLHIAWQKKFIEDLQKIIEMKSLKVIVATHSPQIINNHWDIQVDLGEFYGK</sequence>
<dbReference type="InterPro" id="IPR041685">
    <property type="entry name" value="AAA_GajA/Old/RecF-like"/>
</dbReference>
<keyword evidence="2" id="KW-0547">Nucleotide-binding</keyword>
<reference evidence="3" key="1">
    <citation type="submission" date="2016-11" db="EMBL/GenBank/DDBJ databases">
        <authorList>
            <person name="Varghese N."/>
            <person name="Submissions S."/>
        </authorList>
    </citation>
    <scope>NUCLEOTIDE SEQUENCE [LARGE SCALE GENOMIC DNA]</scope>
    <source>
        <strain evidence="3">UWOS</strain>
    </source>
</reference>
<proteinExistence type="predicted"/>
<name>A0A1M6YED7_9BACT</name>
<evidence type="ECO:0000259" key="1">
    <source>
        <dbReference type="Pfam" id="PF13175"/>
    </source>
</evidence>